<dbReference type="EMBL" id="CP002008">
    <property type="protein sequence ID" value="ADG11140.1"/>
    <property type="molecule type" value="Genomic_DNA"/>
</dbReference>
<evidence type="ECO:0000259" key="6">
    <source>
        <dbReference type="PROSITE" id="PS50977"/>
    </source>
</evidence>
<dbReference type="InterPro" id="IPR001647">
    <property type="entry name" value="HTH_TetR"/>
</dbReference>
<evidence type="ECO:0000256" key="1">
    <source>
        <dbReference type="ARBA" id="ARBA00023015"/>
    </source>
</evidence>
<dbReference type="PANTHER" id="PTHR30055:SF212">
    <property type="entry name" value="TETR-FAMILY FAMILY TRANSCRIPTIONAL REGULATOR"/>
    <property type="match status" value="1"/>
</dbReference>
<dbReference type="Proteomes" id="UP000002629">
    <property type="component" value="Chromosome"/>
</dbReference>
<dbReference type="STRING" id="509190.Cseg_2691"/>
<dbReference type="InterPro" id="IPR050109">
    <property type="entry name" value="HTH-type_TetR-like_transc_reg"/>
</dbReference>
<dbReference type="Gene3D" id="1.10.357.10">
    <property type="entry name" value="Tetracycline Repressor, domain 2"/>
    <property type="match status" value="1"/>
</dbReference>
<feature type="region of interest" description="Disordered" evidence="5">
    <location>
        <begin position="1"/>
        <end position="20"/>
    </location>
</feature>
<dbReference type="GO" id="GO:0003700">
    <property type="term" value="F:DNA-binding transcription factor activity"/>
    <property type="evidence" value="ECO:0007669"/>
    <property type="project" value="TreeGrafter"/>
</dbReference>
<sequence>MTVVLKKPQKSARKPKGDGHLRRGEILEAAEKIFIAEGYSGATIRKIADAVGVSSTALYMHFRDKDQILMEISNDAIERLLALNTQIAAQPVDPVARVRLMLEAYMTFALDNPNTYQLVFCSTGEHISQDKISDLLSLGDRCFEKFSEPVHQIAAQGRLRSGSAVEAAEVLWAGCHGLVSLLITKPSRGWSSLRGADEGDAGRSAARPGLGLI</sequence>
<dbReference type="PRINTS" id="PR00455">
    <property type="entry name" value="HTHTETR"/>
</dbReference>
<dbReference type="PROSITE" id="PS50977">
    <property type="entry name" value="HTH_TETR_2"/>
    <property type="match status" value="1"/>
</dbReference>
<evidence type="ECO:0000256" key="5">
    <source>
        <dbReference type="SAM" id="MobiDB-lite"/>
    </source>
</evidence>
<proteinExistence type="predicted"/>
<dbReference type="GO" id="GO:0000976">
    <property type="term" value="F:transcription cis-regulatory region binding"/>
    <property type="evidence" value="ECO:0007669"/>
    <property type="project" value="TreeGrafter"/>
</dbReference>
<evidence type="ECO:0000256" key="4">
    <source>
        <dbReference type="PROSITE-ProRule" id="PRU00335"/>
    </source>
</evidence>
<dbReference type="InterPro" id="IPR025996">
    <property type="entry name" value="MT1864/Rv1816-like_C"/>
</dbReference>
<feature type="domain" description="HTH tetR-type" evidence="6">
    <location>
        <begin position="20"/>
        <end position="80"/>
    </location>
</feature>
<evidence type="ECO:0000313" key="8">
    <source>
        <dbReference type="Proteomes" id="UP000002629"/>
    </source>
</evidence>
<evidence type="ECO:0000313" key="7">
    <source>
        <dbReference type="EMBL" id="ADG11140.1"/>
    </source>
</evidence>
<organism evidence="7 8">
    <name type="scientific">Caulobacter segnis (strain ATCC 21756 / DSM 7131 / JCM 7823 / NBRC 15250 / LMG 17158 / TK0059)</name>
    <name type="common">Mycoplana segnis</name>
    <dbReference type="NCBI Taxonomy" id="509190"/>
    <lineage>
        <taxon>Bacteria</taxon>
        <taxon>Pseudomonadati</taxon>
        <taxon>Pseudomonadota</taxon>
        <taxon>Alphaproteobacteria</taxon>
        <taxon>Caulobacterales</taxon>
        <taxon>Caulobacteraceae</taxon>
        <taxon>Caulobacter</taxon>
    </lineage>
</organism>
<accession>D5VKW7</accession>
<dbReference type="InterPro" id="IPR023772">
    <property type="entry name" value="DNA-bd_HTH_TetR-type_CS"/>
</dbReference>
<keyword evidence="1" id="KW-0805">Transcription regulation</keyword>
<dbReference type="Pfam" id="PF13305">
    <property type="entry name" value="TetR_C_33"/>
    <property type="match status" value="1"/>
</dbReference>
<dbReference type="InterPro" id="IPR009057">
    <property type="entry name" value="Homeodomain-like_sf"/>
</dbReference>
<name>D5VKW7_CAUST</name>
<keyword evidence="2 4" id="KW-0238">DNA-binding</keyword>
<dbReference type="SUPFAM" id="SSF48498">
    <property type="entry name" value="Tetracyclin repressor-like, C-terminal domain"/>
    <property type="match status" value="1"/>
</dbReference>
<feature type="region of interest" description="Disordered" evidence="5">
    <location>
        <begin position="191"/>
        <end position="213"/>
    </location>
</feature>
<gene>
    <name evidence="7" type="ordered locus">Cseg_2691</name>
</gene>
<evidence type="ECO:0000256" key="3">
    <source>
        <dbReference type="ARBA" id="ARBA00023163"/>
    </source>
</evidence>
<dbReference type="SUPFAM" id="SSF46689">
    <property type="entry name" value="Homeodomain-like"/>
    <property type="match status" value="1"/>
</dbReference>
<keyword evidence="3" id="KW-0804">Transcription</keyword>
<dbReference type="eggNOG" id="COG1309">
    <property type="taxonomic scope" value="Bacteria"/>
</dbReference>
<dbReference type="KEGG" id="cse:Cseg_2691"/>
<dbReference type="InterPro" id="IPR036271">
    <property type="entry name" value="Tet_transcr_reg_TetR-rel_C_sf"/>
</dbReference>
<dbReference type="PROSITE" id="PS01081">
    <property type="entry name" value="HTH_TETR_1"/>
    <property type="match status" value="1"/>
</dbReference>
<reference evidence="8" key="1">
    <citation type="journal article" date="2011" name="J. Bacteriol.">
        <title>Genome sequences of eight morphologically diverse alphaproteobacteria.</title>
        <authorList>
            <consortium name="US DOE Joint Genome Institute"/>
            <person name="Brown P.J."/>
            <person name="Kysela D.T."/>
            <person name="Buechlein A."/>
            <person name="Hemmerich C."/>
            <person name="Brun Y.V."/>
        </authorList>
    </citation>
    <scope>NUCLEOTIDE SEQUENCE [LARGE SCALE GENOMIC DNA]</scope>
    <source>
        <strain evidence="8">ATCC 21756 / DSM 7131 / JCM 7823 / NBRC 15250 / LMG 17158 / TK0059</strain>
    </source>
</reference>
<dbReference type="HOGENOM" id="CLU_069356_40_3_5"/>
<feature type="DNA-binding region" description="H-T-H motif" evidence="4">
    <location>
        <begin position="43"/>
        <end position="62"/>
    </location>
</feature>
<protein>
    <submittedName>
        <fullName evidence="7">Transcriptional regulator, TetR family</fullName>
    </submittedName>
</protein>
<dbReference type="Pfam" id="PF00440">
    <property type="entry name" value="TetR_N"/>
    <property type="match status" value="1"/>
</dbReference>
<dbReference type="AlphaFoldDB" id="D5VKW7"/>
<evidence type="ECO:0000256" key="2">
    <source>
        <dbReference type="ARBA" id="ARBA00023125"/>
    </source>
</evidence>
<dbReference type="PANTHER" id="PTHR30055">
    <property type="entry name" value="HTH-TYPE TRANSCRIPTIONAL REGULATOR RUTR"/>
    <property type="match status" value="1"/>
</dbReference>